<name>A0ABW2D8N0_9ACTN</name>
<keyword evidence="5" id="KW-1185">Reference proteome</keyword>
<evidence type="ECO:0000313" key="4">
    <source>
        <dbReference type="EMBL" id="MFC6958511.1"/>
    </source>
</evidence>
<evidence type="ECO:0000256" key="2">
    <source>
        <dbReference type="ARBA" id="ARBA00030171"/>
    </source>
</evidence>
<dbReference type="EMBL" id="JBHSYS010000003">
    <property type="protein sequence ID" value="MFC6958511.1"/>
    <property type="molecule type" value="Genomic_DNA"/>
</dbReference>
<feature type="region of interest" description="Disordered" evidence="3">
    <location>
        <begin position="1"/>
        <end position="23"/>
    </location>
</feature>
<dbReference type="PROSITE" id="PS51318">
    <property type="entry name" value="TAT"/>
    <property type="match status" value="1"/>
</dbReference>
<dbReference type="InterPro" id="IPR000871">
    <property type="entry name" value="Beta-lactam_class-A"/>
</dbReference>
<dbReference type="PANTHER" id="PTHR35333:SF3">
    <property type="entry name" value="BETA-LACTAMASE-TYPE TRANSPEPTIDASE FOLD CONTAINING PROTEIN"/>
    <property type="match status" value="1"/>
</dbReference>
<dbReference type="RefSeq" id="WP_382351974.1">
    <property type="nucleotide sequence ID" value="NZ_JBHMBP010000003.1"/>
</dbReference>
<evidence type="ECO:0000256" key="3">
    <source>
        <dbReference type="SAM" id="MobiDB-lite"/>
    </source>
</evidence>
<comment type="caution">
    <text evidence="4">The sequence shown here is derived from an EMBL/GenBank/DDBJ whole genome shotgun (WGS) entry which is preliminary data.</text>
</comment>
<organism evidence="4 5">
    <name type="scientific">Glycomyces mayteni</name>
    <dbReference type="NCBI Taxonomy" id="543887"/>
    <lineage>
        <taxon>Bacteria</taxon>
        <taxon>Bacillati</taxon>
        <taxon>Actinomycetota</taxon>
        <taxon>Actinomycetes</taxon>
        <taxon>Glycomycetales</taxon>
        <taxon>Glycomycetaceae</taxon>
        <taxon>Glycomyces</taxon>
    </lineage>
</organism>
<dbReference type="Proteomes" id="UP001596470">
    <property type="component" value="Unassembled WGS sequence"/>
</dbReference>
<sequence length="298" mass="32253">MTLEAPQRDPAPRSRSPRPRPSRRTLIRVAVPAAVALAGGTAWIGTAAWAAGPSDTELAVELTDRAKAYLATTGTQTQASVVVGRENRVITTNKSRVHDTASLVKMEILAMLLEKYSTVSAIPAEKKEWARTMITQSHNDNATKLYNFLGGCAALSAAHVRYGLKSTKASADCRWGLTTTTAPDQLRVLNMLTVKGYFNQEKVDYARSLMGKVIDSQDWGVKAAASAGETVWLKNGWDSRSSLGGLWVVHSVGYISIPNKHDVRMSILTSKAPNYSTGVTIVEQLAKIARSVIMKAVI</sequence>
<gene>
    <name evidence="4" type="ORF">ACFQS3_15000</name>
</gene>
<evidence type="ECO:0000313" key="5">
    <source>
        <dbReference type="Proteomes" id="UP001596470"/>
    </source>
</evidence>
<accession>A0ABW2D8N0</accession>
<dbReference type="PANTHER" id="PTHR35333">
    <property type="entry name" value="BETA-LACTAMASE"/>
    <property type="match status" value="1"/>
</dbReference>
<protein>
    <recommendedName>
        <fullName evidence="1">Beta-lactamase</fullName>
    </recommendedName>
    <alternativeName>
        <fullName evidence="2">Penicillinase</fullName>
    </alternativeName>
</protein>
<reference evidence="5" key="1">
    <citation type="journal article" date="2019" name="Int. J. Syst. Evol. Microbiol.">
        <title>The Global Catalogue of Microorganisms (GCM) 10K type strain sequencing project: providing services to taxonomists for standard genome sequencing and annotation.</title>
        <authorList>
            <consortium name="The Broad Institute Genomics Platform"/>
            <consortium name="The Broad Institute Genome Sequencing Center for Infectious Disease"/>
            <person name="Wu L."/>
            <person name="Ma J."/>
        </authorList>
    </citation>
    <scope>NUCLEOTIDE SEQUENCE [LARGE SCALE GENOMIC DNA]</scope>
    <source>
        <strain evidence="5">KACC 12634</strain>
    </source>
</reference>
<proteinExistence type="predicted"/>
<dbReference type="SUPFAM" id="SSF56601">
    <property type="entry name" value="beta-lactamase/transpeptidase-like"/>
    <property type="match status" value="1"/>
</dbReference>
<evidence type="ECO:0000256" key="1">
    <source>
        <dbReference type="ARBA" id="ARBA00018879"/>
    </source>
</evidence>
<feature type="compositionally biased region" description="Basic and acidic residues" evidence="3">
    <location>
        <begin position="1"/>
        <end position="12"/>
    </location>
</feature>
<dbReference type="InterPro" id="IPR012338">
    <property type="entry name" value="Beta-lactam/transpept-like"/>
</dbReference>
<dbReference type="InterPro" id="IPR006311">
    <property type="entry name" value="TAT_signal"/>
</dbReference>
<dbReference type="Gene3D" id="3.40.710.10">
    <property type="entry name" value="DD-peptidase/beta-lactamase superfamily"/>
    <property type="match status" value="1"/>
</dbReference>